<sequence>MLVRVLEKDLRDLVEVLDYERSLDTHTVARREMKAKFGGRMRHLLGIVPVIALCASILLASSVAQAVDGTHLPILARPFP</sequence>
<reference evidence="2 3" key="1">
    <citation type="journal article" date="2019" name="Nat. Med.">
        <title>A library of human gut bacterial isolates paired with longitudinal multiomics data enables mechanistic microbiome research.</title>
        <authorList>
            <person name="Poyet M."/>
            <person name="Groussin M."/>
            <person name="Gibbons S.M."/>
            <person name="Avila-Pacheco J."/>
            <person name="Jiang X."/>
            <person name="Kearney S.M."/>
            <person name="Perrotta A.R."/>
            <person name="Berdy B."/>
            <person name="Zhao S."/>
            <person name="Lieberman T.D."/>
            <person name="Swanson P.K."/>
            <person name="Smith M."/>
            <person name="Roesemann S."/>
            <person name="Alexander J.E."/>
            <person name="Rich S.A."/>
            <person name="Livny J."/>
            <person name="Vlamakis H."/>
            <person name="Clish C."/>
            <person name="Bullock K."/>
            <person name="Deik A."/>
            <person name="Scott J."/>
            <person name="Pierce K.A."/>
            <person name="Xavier R.J."/>
            <person name="Alm E.J."/>
        </authorList>
    </citation>
    <scope>NUCLEOTIDE SEQUENCE [LARGE SCALE GENOMIC DNA]</scope>
    <source>
        <strain evidence="2 3">BIOML-A2</strain>
    </source>
</reference>
<dbReference type="AlphaFoldDB" id="A0A7J5THG9"/>
<keyword evidence="1" id="KW-0472">Membrane</keyword>
<dbReference type="EMBL" id="WDPD01000005">
    <property type="protein sequence ID" value="KAB7460661.1"/>
    <property type="molecule type" value="Genomic_DNA"/>
</dbReference>
<organism evidence="2 3">
    <name type="scientific">Bifidobacterium dentium</name>
    <dbReference type="NCBI Taxonomy" id="1689"/>
    <lineage>
        <taxon>Bacteria</taxon>
        <taxon>Bacillati</taxon>
        <taxon>Actinomycetota</taxon>
        <taxon>Actinomycetes</taxon>
        <taxon>Bifidobacteriales</taxon>
        <taxon>Bifidobacteriaceae</taxon>
        <taxon>Bifidobacterium</taxon>
    </lineage>
</organism>
<evidence type="ECO:0000256" key="1">
    <source>
        <dbReference type="SAM" id="Phobius"/>
    </source>
</evidence>
<gene>
    <name evidence="2" type="ORF">GBB04_06255</name>
</gene>
<keyword evidence="1" id="KW-1133">Transmembrane helix</keyword>
<protein>
    <submittedName>
        <fullName evidence="2">Uncharacterized protein</fullName>
    </submittedName>
</protein>
<evidence type="ECO:0000313" key="3">
    <source>
        <dbReference type="Proteomes" id="UP000429211"/>
    </source>
</evidence>
<feature type="transmembrane region" description="Helical" evidence="1">
    <location>
        <begin position="44"/>
        <end position="67"/>
    </location>
</feature>
<proteinExistence type="predicted"/>
<evidence type="ECO:0000313" key="2">
    <source>
        <dbReference type="EMBL" id="KAB7460661.1"/>
    </source>
</evidence>
<keyword evidence="1" id="KW-0812">Transmembrane</keyword>
<dbReference type="Proteomes" id="UP000429211">
    <property type="component" value="Unassembled WGS sequence"/>
</dbReference>
<accession>A0A7J5THG9</accession>
<name>A0A7J5THG9_9BIFI</name>
<comment type="caution">
    <text evidence="2">The sequence shown here is derived from an EMBL/GenBank/DDBJ whole genome shotgun (WGS) entry which is preliminary data.</text>
</comment>